<dbReference type="PANTHER" id="PTHR35863">
    <property type="entry name" value="COBALT-PRECORRIN-5B C(1)-METHYLTRANSFERASE"/>
    <property type="match status" value="1"/>
</dbReference>
<dbReference type="Gene3D" id="3.30.2110.10">
    <property type="entry name" value="CbiD-like"/>
    <property type="match status" value="1"/>
</dbReference>
<sequence length="395" mass="41514">MWPESSDTPAALRTGLTTGCCATACCVAAANKLFTGKSLKKVEVLLPKGSIVQLNIDSIIEGELAANTESVRAATIKDAGDDPDATHGATVFVELTLIDTQGVYFSAAKGVGTVTRTGLLLDVGEPAINPVPRKMMTEHLESLAKQYRYLGGFSVAVGVENGESIALKTMNPRLGILGGLSILGTTGIVRPFSCAAYIASIHQGIDVAKANGIVHIAATTGNASEAAIQAHYELPDMALIEMGDFVGAVLKQVKKVESLQPQLSKISFCGGFGKITKLAAGNMDLNSRASSIDLNTLADLASTLGAPTALLERMRAANTSTEALSFCVADNIPLGDAICANAVDFARRWIPLHMELEVFAIDRKGQFVGYAQSQAYVGPERACISKEGKTNHDEN</sequence>
<dbReference type="EC" id="2.1.1.195" evidence="5"/>
<evidence type="ECO:0000256" key="3">
    <source>
        <dbReference type="ARBA" id="ARBA00022679"/>
    </source>
</evidence>
<keyword evidence="1 5" id="KW-0169">Cobalamin biosynthesis</keyword>
<keyword evidence="4 5" id="KW-0949">S-adenosyl-L-methionine</keyword>
<dbReference type="EMBL" id="JAPUBN010000020">
    <property type="protein sequence ID" value="MCZ2723142.1"/>
    <property type="molecule type" value="Genomic_DNA"/>
</dbReference>
<proteinExistence type="inferred from homology"/>
<dbReference type="NCBIfam" id="TIGR00312">
    <property type="entry name" value="cbiD"/>
    <property type="match status" value="1"/>
</dbReference>
<comment type="pathway">
    <text evidence="5">Cofactor biosynthesis; adenosylcobalamin biosynthesis; cob(II)yrinate a,c-diamide from sirohydrochlorin (anaerobic route): step 6/10.</text>
</comment>
<dbReference type="PIRSF" id="PIRSF026782">
    <property type="entry name" value="CbiD"/>
    <property type="match status" value="1"/>
</dbReference>
<reference evidence="6" key="1">
    <citation type="submission" date="2022-12" db="EMBL/GenBank/DDBJ databases">
        <title>Marinomonas 15G1-11 sp. nov, isolated from marine algae.</title>
        <authorList>
            <person name="Butt M."/>
            <person name="Choi D.G."/>
            <person name="Kim J.M."/>
            <person name="Lee J.K."/>
            <person name="Baek J.H."/>
            <person name="Jeon C.O."/>
        </authorList>
    </citation>
    <scope>NUCLEOTIDE SEQUENCE</scope>
    <source>
        <strain evidence="6">15G1-11</strain>
    </source>
</reference>
<protein>
    <recommendedName>
        <fullName evidence="5">Cobalt-precorrin-5B C(1)-methyltransferase</fullName>
        <ecNumber evidence="5">2.1.1.195</ecNumber>
    </recommendedName>
    <alternativeName>
        <fullName evidence="5">Cobalt-precorrin-6A synthase</fullName>
    </alternativeName>
</protein>
<keyword evidence="3 5" id="KW-0808">Transferase</keyword>
<evidence type="ECO:0000256" key="2">
    <source>
        <dbReference type="ARBA" id="ARBA00022603"/>
    </source>
</evidence>
<keyword evidence="7" id="KW-1185">Reference proteome</keyword>
<comment type="function">
    <text evidence="5">Catalyzes the methylation of C-1 in cobalt-precorrin-5B to form cobalt-precorrin-6A.</text>
</comment>
<dbReference type="RefSeq" id="WP_269127238.1">
    <property type="nucleotide sequence ID" value="NZ_JAPUBN010000020.1"/>
</dbReference>
<dbReference type="InterPro" id="IPR002748">
    <property type="entry name" value="CbiD"/>
</dbReference>
<dbReference type="PANTHER" id="PTHR35863:SF1">
    <property type="entry name" value="COBALT-PRECORRIN-5B C(1)-METHYLTRANSFERASE"/>
    <property type="match status" value="1"/>
</dbReference>
<dbReference type="InterPro" id="IPR036074">
    <property type="entry name" value="CbiD_sf"/>
</dbReference>
<evidence type="ECO:0000313" key="6">
    <source>
        <dbReference type="EMBL" id="MCZ2723142.1"/>
    </source>
</evidence>
<evidence type="ECO:0000313" key="7">
    <source>
        <dbReference type="Proteomes" id="UP001149719"/>
    </source>
</evidence>
<keyword evidence="2 5" id="KW-0489">Methyltransferase</keyword>
<comment type="caution">
    <text evidence="6">The sequence shown here is derived from an EMBL/GenBank/DDBJ whole genome shotgun (WGS) entry which is preliminary data.</text>
</comment>
<accession>A0ABT4JXM7</accession>
<evidence type="ECO:0000256" key="4">
    <source>
        <dbReference type="ARBA" id="ARBA00022691"/>
    </source>
</evidence>
<gene>
    <name evidence="5" type="primary">cbiD</name>
    <name evidence="6" type="ORF">O1D97_16360</name>
</gene>
<name>A0ABT4JXM7_9GAMM</name>
<evidence type="ECO:0000256" key="5">
    <source>
        <dbReference type="HAMAP-Rule" id="MF_00787"/>
    </source>
</evidence>
<dbReference type="NCBIfam" id="NF000849">
    <property type="entry name" value="PRK00075.1-1"/>
    <property type="match status" value="1"/>
</dbReference>
<comment type="catalytic activity">
    <reaction evidence="5">
        <text>Co-precorrin-5B + S-adenosyl-L-methionine = Co-precorrin-6A + S-adenosyl-L-homocysteine</text>
        <dbReference type="Rhea" id="RHEA:26285"/>
        <dbReference type="ChEBI" id="CHEBI:57856"/>
        <dbReference type="ChEBI" id="CHEBI:59789"/>
        <dbReference type="ChEBI" id="CHEBI:60063"/>
        <dbReference type="ChEBI" id="CHEBI:60064"/>
        <dbReference type="EC" id="2.1.1.195"/>
    </reaction>
</comment>
<dbReference type="SUPFAM" id="SSF111342">
    <property type="entry name" value="CbiD-like"/>
    <property type="match status" value="1"/>
</dbReference>
<dbReference type="GO" id="GO:0032259">
    <property type="term" value="P:methylation"/>
    <property type="evidence" value="ECO:0007669"/>
    <property type="project" value="UniProtKB-KW"/>
</dbReference>
<dbReference type="GO" id="GO:0008168">
    <property type="term" value="F:methyltransferase activity"/>
    <property type="evidence" value="ECO:0007669"/>
    <property type="project" value="UniProtKB-KW"/>
</dbReference>
<comment type="similarity">
    <text evidence="5">Belongs to the CbiD family.</text>
</comment>
<dbReference type="Proteomes" id="UP001149719">
    <property type="component" value="Unassembled WGS sequence"/>
</dbReference>
<evidence type="ECO:0000256" key="1">
    <source>
        <dbReference type="ARBA" id="ARBA00022573"/>
    </source>
</evidence>
<organism evidence="6 7">
    <name type="scientific">Marinomonas phaeophyticola</name>
    <dbReference type="NCBI Taxonomy" id="3004091"/>
    <lineage>
        <taxon>Bacteria</taxon>
        <taxon>Pseudomonadati</taxon>
        <taxon>Pseudomonadota</taxon>
        <taxon>Gammaproteobacteria</taxon>
        <taxon>Oceanospirillales</taxon>
        <taxon>Oceanospirillaceae</taxon>
        <taxon>Marinomonas</taxon>
    </lineage>
</organism>
<dbReference type="Pfam" id="PF01888">
    <property type="entry name" value="CbiD"/>
    <property type="match status" value="1"/>
</dbReference>
<dbReference type="HAMAP" id="MF_00787">
    <property type="entry name" value="CbiD"/>
    <property type="match status" value="1"/>
</dbReference>